<dbReference type="Pfam" id="PF01368">
    <property type="entry name" value="DHH"/>
    <property type="match status" value="1"/>
</dbReference>
<keyword evidence="2" id="KW-0540">Nuclease</keyword>
<comment type="similarity">
    <text evidence="1">Belongs to the RecJ family.</text>
</comment>
<organism evidence="7 8">
    <name type="scientific">Candidatus Kaiserbacteria bacterium RIFCSPLOWO2_01_FULL_54_24</name>
    <dbReference type="NCBI Taxonomy" id="1798515"/>
    <lineage>
        <taxon>Bacteria</taxon>
        <taxon>Candidatus Kaiseribacteriota</taxon>
    </lineage>
</organism>
<evidence type="ECO:0000256" key="4">
    <source>
        <dbReference type="ARBA" id="ARBA00022839"/>
    </source>
</evidence>
<evidence type="ECO:0000256" key="3">
    <source>
        <dbReference type="ARBA" id="ARBA00022801"/>
    </source>
</evidence>
<comment type="caution">
    <text evidence="7">The sequence shown here is derived from an EMBL/GenBank/DDBJ whole genome shotgun (WGS) entry which is preliminary data.</text>
</comment>
<dbReference type="Proteomes" id="UP000177215">
    <property type="component" value="Unassembled WGS sequence"/>
</dbReference>
<dbReference type="Gene3D" id="3.10.310.30">
    <property type="match status" value="1"/>
</dbReference>
<name>A0A1F6EVE7_9BACT</name>
<evidence type="ECO:0000313" key="7">
    <source>
        <dbReference type="EMBL" id="OGG77607.1"/>
    </source>
</evidence>
<dbReference type="GO" id="GO:0006310">
    <property type="term" value="P:DNA recombination"/>
    <property type="evidence" value="ECO:0007669"/>
    <property type="project" value="InterPro"/>
</dbReference>
<keyword evidence="3" id="KW-0378">Hydrolase</keyword>
<dbReference type="InterPro" id="IPR041122">
    <property type="entry name" value="RecJ_OB"/>
</dbReference>
<feature type="domain" description="DDH" evidence="5">
    <location>
        <begin position="57"/>
        <end position="215"/>
    </location>
</feature>
<feature type="domain" description="RecJ OB" evidence="6">
    <location>
        <begin position="443"/>
        <end position="547"/>
    </location>
</feature>
<dbReference type="Pfam" id="PF17768">
    <property type="entry name" value="RecJ_OB"/>
    <property type="match status" value="1"/>
</dbReference>
<dbReference type="InterPro" id="IPR051673">
    <property type="entry name" value="SSDNA_exonuclease_RecJ"/>
</dbReference>
<dbReference type="InterPro" id="IPR001667">
    <property type="entry name" value="DDH_dom"/>
</dbReference>
<dbReference type="SUPFAM" id="SSF64182">
    <property type="entry name" value="DHH phosphoesterases"/>
    <property type="match status" value="1"/>
</dbReference>
<dbReference type="NCBIfam" id="TIGR00644">
    <property type="entry name" value="recJ"/>
    <property type="match status" value="1"/>
</dbReference>
<reference evidence="7 8" key="1">
    <citation type="journal article" date="2016" name="Nat. Commun.">
        <title>Thousands of microbial genomes shed light on interconnected biogeochemical processes in an aquifer system.</title>
        <authorList>
            <person name="Anantharaman K."/>
            <person name="Brown C.T."/>
            <person name="Hug L.A."/>
            <person name="Sharon I."/>
            <person name="Castelle C.J."/>
            <person name="Probst A.J."/>
            <person name="Thomas B.C."/>
            <person name="Singh A."/>
            <person name="Wilkins M.J."/>
            <person name="Karaoz U."/>
            <person name="Brodie E.L."/>
            <person name="Williams K.H."/>
            <person name="Hubbard S.S."/>
            <person name="Banfield J.F."/>
        </authorList>
    </citation>
    <scope>NUCLEOTIDE SEQUENCE [LARGE SCALE GENOMIC DNA]</scope>
</reference>
<evidence type="ECO:0000259" key="5">
    <source>
        <dbReference type="Pfam" id="PF01368"/>
    </source>
</evidence>
<evidence type="ECO:0000256" key="2">
    <source>
        <dbReference type="ARBA" id="ARBA00022722"/>
    </source>
</evidence>
<dbReference type="PANTHER" id="PTHR30255:SF2">
    <property type="entry name" value="SINGLE-STRANDED-DNA-SPECIFIC EXONUCLEASE RECJ"/>
    <property type="match status" value="1"/>
</dbReference>
<evidence type="ECO:0000313" key="8">
    <source>
        <dbReference type="Proteomes" id="UP000177215"/>
    </source>
</evidence>
<keyword evidence="4 7" id="KW-0269">Exonuclease</keyword>
<gene>
    <name evidence="7" type="ORF">A3B35_01025</name>
</gene>
<dbReference type="GO" id="GO:0008409">
    <property type="term" value="F:5'-3' exonuclease activity"/>
    <property type="evidence" value="ECO:0007669"/>
    <property type="project" value="InterPro"/>
</dbReference>
<dbReference type="Gene3D" id="3.90.1640.30">
    <property type="match status" value="1"/>
</dbReference>
<dbReference type="PANTHER" id="PTHR30255">
    <property type="entry name" value="SINGLE-STRANDED-DNA-SPECIFIC EXONUCLEASE RECJ"/>
    <property type="match status" value="1"/>
</dbReference>
<protein>
    <submittedName>
        <fullName evidence="7">Single-stranded-DNA-specific exonuclease RecJ</fullName>
    </submittedName>
</protein>
<proteinExistence type="inferred from homology"/>
<evidence type="ECO:0000259" key="6">
    <source>
        <dbReference type="Pfam" id="PF17768"/>
    </source>
</evidence>
<dbReference type="InterPro" id="IPR004610">
    <property type="entry name" value="RecJ"/>
</dbReference>
<accession>A0A1F6EVE7</accession>
<dbReference type="InterPro" id="IPR038763">
    <property type="entry name" value="DHH_sf"/>
</dbReference>
<dbReference type="AlphaFoldDB" id="A0A1F6EVE7"/>
<dbReference type="GO" id="GO:0006281">
    <property type="term" value="P:DNA repair"/>
    <property type="evidence" value="ECO:0007669"/>
    <property type="project" value="InterPro"/>
</dbReference>
<dbReference type="EMBL" id="MFMC01000013">
    <property type="protein sequence ID" value="OGG77607.1"/>
    <property type="molecule type" value="Genomic_DNA"/>
</dbReference>
<sequence length="557" mass="60644">MSDLVSTLLSKRGIVSAEDVDRFLNPVYERDTHSPFLLEGMDRAVARILSAIQNDERIAVYADFDCDGIPGAALLSDFFQKIGYANFEVYLPHRDREGYGFHTEAIAELAEQKVALIITVDVGTSAVEAARFAKGKGVDVIVTDHHEITGPLPDCIAVINPKLGEYPFRDLCGAGVAFKLIQALLAEGKKRGLVSFTKIQEGWEKWLLDLVAIATVADMVPLLGENRVLVYWGLQVLRKSPRPGIRALCTRLRLRQSDIAEDDIGFSIAPRVNAASRMDAPELAFRLLVTPDRNEADRLAENLEELNSRRKVAVASVVKTAKRTARTRFRSDERVIVMGSPDWKPALLGLAANSIMAERGGVVCLWGRDALGRIKGSCRSDGSLSVVELFSGAKDAFVEFGGHAASGGFTVSHERVHTLHESLAAAAALLTTTPSIPETGMRDASISLSELKGTLFEEVSRLAPFGIGNPKPVFLISPIVVSSVRRFGRESNHAEIVVSCGNTGFSMRTFDFFRAPDDFTHLPVEGKSANILATIVRDTFRGGIALRLVDVLASSSR</sequence>
<evidence type="ECO:0000256" key="1">
    <source>
        <dbReference type="ARBA" id="ARBA00005915"/>
    </source>
</evidence>
<dbReference type="STRING" id="1798515.A3B35_01025"/>